<evidence type="ECO:0000313" key="2">
    <source>
        <dbReference type="Proteomes" id="UP000593567"/>
    </source>
</evidence>
<protein>
    <submittedName>
        <fullName evidence="1">Uncharacterized protein</fullName>
    </submittedName>
</protein>
<comment type="caution">
    <text evidence="1">The sequence shown here is derived from an EMBL/GenBank/DDBJ whole genome shotgun (WGS) entry which is preliminary data.</text>
</comment>
<dbReference type="Proteomes" id="UP000593567">
    <property type="component" value="Unassembled WGS sequence"/>
</dbReference>
<accession>A0A7J7J5U3</accession>
<proteinExistence type="predicted"/>
<dbReference type="EMBL" id="VXIV02003084">
    <property type="protein sequence ID" value="KAF6021247.1"/>
    <property type="molecule type" value="Genomic_DNA"/>
</dbReference>
<dbReference type="AlphaFoldDB" id="A0A7J7J5U3"/>
<evidence type="ECO:0000313" key="1">
    <source>
        <dbReference type="EMBL" id="KAF6021247.1"/>
    </source>
</evidence>
<reference evidence="1" key="1">
    <citation type="submission" date="2020-06" db="EMBL/GenBank/DDBJ databases">
        <title>Draft genome of Bugula neritina, a colonial animal packing powerful symbionts and potential medicines.</title>
        <authorList>
            <person name="Rayko M."/>
        </authorList>
    </citation>
    <scope>NUCLEOTIDE SEQUENCE [LARGE SCALE GENOMIC DNA]</scope>
    <source>
        <strain evidence="1">Kwan_BN1</strain>
    </source>
</reference>
<name>A0A7J7J5U3_BUGNE</name>
<sequence length="350" mass="38444">MHGYLNCVRLKCELKVQAFGATYPISAEFCPGCGEPTTSLEVLKAPTIYCFHCGGDIVKGPTGEYPTLCLDCGEPRILQQCAEVLNCPECGEKRVRSPKTKRLGNACGHCGYNYSKGQAPTAIDVVVAFEDMKNKIDEVKRALQGNSIHKKIMSPADEDYIHLISKMARKRLADYQGHLQSKKNRYNTTASAGLIASRNVLRNFFNNNAQKLNPILMKCGVTEFCPECGEPTTSLEVLKAPTIYCLHCGGDIVKGPTGEYPTLCLDCGEPRILQQCAEVLNCPECGEKRVRSPKTKRLGNACGHCGYNYSKGQASTAIDVVVAFEDMKNKIEEVKRALQGNSIHKDHEPS</sequence>
<keyword evidence="2" id="KW-1185">Reference proteome</keyword>
<organism evidence="1 2">
    <name type="scientific">Bugula neritina</name>
    <name type="common">Brown bryozoan</name>
    <name type="synonym">Sertularia neritina</name>
    <dbReference type="NCBI Taxonomy" id="10212"/>
    <lineage>
        <taxon>Eukaryota</taxon>
        <taxon>Metazoa</taxon>
        <taxon>Spiralia</taxon>
        <taxon>Lophotrochozoa</taxon>
        <taxon>Bryozoa</taxon>
        <taxon>Gymnolaemata</taxon>
        <taxon>Cheilostomatida</taxon>
        <taxon>Flustrina</taxon>
        <taxon>Buguloidea</taxon>
        <taxon>Bugulidae</taxon>
        <taxon>Bugula</taxon>
    </lineage>
</organism>
<gene>
    <name evidence="1" type="ORF">EB796_020448</name>
</gene>